<protein>
    <submittedName>
        <fullName evidence="1">Uncharacterized protein</fullName>
    </submittedName>
</protein>
<accession>A0A174ZEW2</accession>
<sequence>MEKEFDLSKEGIIFDAKPDAIPFNYRISYKLLKL</sequence>
<evidence type="ECO:0000313" key="2">
    <source>
        <dbReference type="Proteomes" id="UP000078383"/>
    </source>
</evidence>
<dbReference type="AlphaFoldDB" id="A0A174ZEW2"/>
<organism evidence="1 2">
    <name type="scientific">[Ruminococcus] torques</name>
    <dbReference type="NCBI Taxonomy" id="33039"/>
    <lineage>
        <taxon>Bacteria</taxon>
        <taxon>Bacillati</taxon>
        <taxon>Bacillota</taxon>
        <taxon>Clostridia</taxon>
        <taxon>Lachnospirales</taxon>
        <taxon>Lachnospiraceae</taxon>
        <taxon>Mediterraneibacter</taxon>
    </lineage>
</organism>
<proteinExistence type="predicted"/>
<dbReference type="Proteomes" id="UP000078383">
    <property type="component" value="Unassembled WGS sequence"/>
</dbReference>
<reference evidence="1 2" key="1">
    <citation type="submission" date="2015-09" db="EMBL/GenBank/DDBJ databases">
        <authorList>
            <consortium name="Pathogen Informatics"/>
        </authorList>
    </citation>
    <scope>NUCLEOTIDE SEQUENCE [LARGE SCALE GENOMIC DNA]</scope>
    <source>
        <strain evidence="1 2">2789STDY5834889</strain>
    </source>
</reference>
<name>A0A174ZEW2_9FIRM</name>
<evidence type="ECO:0000313" key="1">
    <source>
        <dbReference type="EMBL" id="CUQ82798.1"/>
    </source>
</evidence>
<gene>
    <name evidence="1" type="ORF">ERS852502_00592</name>
</gene>
<dbReference type="EMBL" id="CZBX01000002">
    <property type="protein sequence ID" value="CUQ82798.1"/>
    <property type="molecule type" value="Genomic_DNA"/>
</dbReference>